<proteinExistence type="predicted"/>
<dbReference type="Proteomes" id="UP000185936">
    <property type="component" value="Unassembled WGS sequence"/>
</dbReference>
<evidence type="ECO:0000313" key="10">
    <source>
        <dbReference type="Proteomes" id="UP000185936"/>
    </source>
</evidence>
<dbReference type="Gene3D" id="3.30.450.20">
    <property type="entry name" value="PAS domain"/>
    <property type="match status" value="3"/>
</dbReference>
<dbReference type="Gene3D" id="3.40.50.2300">
    <property type="match status" value="1"/>
</dbReference>
<dbReference type="InterPro" id="IPR003594">
    <property type="entry name" value="HATPase_dom"/>
</dbReference>
<evidence type="ECO:0000256" key="1">
    <source>
        <dbReference type="ARBA" id="ARBA00022630"/>
    </source>
</evidence>
<dbReference type="SUPFAM" id="SSF52172">
    <property type="entry name" value="CheY-like"/>
    <property type="match status" value="1"/>
</dbReference>
<dbReference type="Pfam" id="PF13188">
    <property type="entry name" value="PAS_8"/>
    <property type="match status" value="1"/>
</dbReference>
<organism evidence="9 10">
    <name type="scientific">Natronorubrum thiooxidans</name>
    <dbReference type="NCBI Taxonomy" id="308853"/>
    <lineage>
        <taxon>Archaea</taxon>
        <taxon>Methanobacteriati</taxon>
        <taxon>Methanobacteriota</taxon>
        <taxon>Stenosarchaea group</taxon>
        <taxon>Halobacteria</taxon>
        <taxon>Halobacteriales</taxon>
        <taxon>Natrialbaceae</taxon>
        <taxon>Natronorubrum</taxon>
    </lineage>
</organism>
<keyword evidence="3" id="KW-0157">Chromophore</keyword>
<dbReference type="RefSeq" id="WP_084776813.1">
    <property type="nucleotide sequence ID" value="NZ_FTNR01000019.1"/>
</dbReference>
<dbReference type="PROSITE" id="PS50109">
    <property type="entry name" value="HIS_KIN"/>
    <property type="match status" value="1"/>
</dbReference>
<keyword evidence="1" id="KW-0285">Flavoprotein</keyword>
<dbReference type="PROSITE" id="PS50112">
    <property type="entry name" value="PAS"/>
    <property type="match status" value="2"/>
</dbReference>
<dbReference type="PROSITE" id="PS50113">
    <property type="entry name" value="PAC"/>
    <property type="match status" value="3"/>
</dbReference>
<dbReference type="OrthoDB" id="230688at2157"/>
<dbReference type="CDD" id="cd16936">
    <property type="entry name" value="HATPase_RsbW-like"/>
    <property type="match status" value="1"/>
</dbReference>
<feature type="domain" description="Histidine kinase" evidence="5">
    <location>
        <begin position="527"/>
        <end position="728"/>
    </location>
</feature>
<dbReference type="GO" id="GO:0000160">
    <property type="term" value="P:phosphorelay signal transduction system"/>
    <property type="evidence" value="ECO:0007669"/>
    <property type="project" value="InterPro"/>
</dbReference>
<dbReference type="InterPro" id="IPR000700">
    <property type="entry name" value="PAS-assoc_C"/>
</dbReference>
<dbReference type="NCBIfam" id="TIGR00229">
    <property type="entry name" value="sensory_box"/>
    <property type="match status" value="3"/>
</dbReference>
<feature type="domain" description="PAS" evidence="7">
    <location>
        <begin position="403"/>
        <end position="461"/>
    </location>
</feature>
<dbReference type="InterPro" id="IPR035965">
    <property type="entry name" value="PAS-like_dom_sf"/>
</dbReference>
<feature type="domain" description="PAC" evidence="8">
    <location>
        <begin position="465"/>
        <end position="523"/>
    </location>
</feature>
<evidence type="ECO:0000256" key="4">
    <source>
        <dbReference type="PROSITE-ProRule" id="PRU00169"/>
    </source>
</evidence>
<dbReference type="Pfam" id="PF00072">
    <property type="entry name" value="Response_reg"/>
    <property type="match status" value="1"/>
</dbReference>
<dbReference type="SUPFAM" id="SSF55785">
    <property type="entry name" value="PYP-like sensor domain (PAS domain)"/>
    <property type="match status" value="3"/>
</dbReference>
<dbReference type="SMART" id="SM00448">
    <property type="entry name" value="REC"/>
    <property type="match status" value="1"/>
</dbReference>
<dbReference type="InterPro" id="IPR005467">
    <property type="entry name" value="His_kinase_dom"/>
</dbReference>
<evidence type="ECO:0000256" key="2">
    <source>
        <dbReference type="ARBA" id="ARBA00022643"/>
    </source>
</evidence>
<reference evidence="10" key="1">
    <citation type="submission" date="2017-01" db="EMBL/GenBank/DDBJ databases">
        <authorList>
            <person name="Varghese N."/>
            <person name="Submissions S."/>
        </authorList>
    </citation>
    <scope>NUCLEOTIDE SEQUENCE [LARGE SCALE GENOMIC DNA]</scope>
    <source>
        <strain evidence="10">type strain: HArc-</strain>
    </source>
</reference>
<dbReference type="InterPro" id="IPR013767">
    <property type="entry name" value="PAS_fold"/>
</dbReference>
<dbReference type="SMART" id="SM00086">
    <property type="entry name" value="PAC"/>
    <property type="match status" value="3"/>
</dbReference>
<accession>A0A1N7H042</accession>
<dbReference type="Gene3D" id="3.30.565.10">
    <property type="entry name" value="Histidine kinase-like ATPase, C-terminal domain"/>
    <property type="match status" value="1"/>
</dbReference>
<keyword evidence="10" id="KW-1185">Reference proteome</keyword>
<dbReference type="Pfam" id="PF13426">
    <property type="entry name" value="PAS_9"/>
    <property type="match status" value="1"/>
</dbReference>
<dbReference type="InterPro" id="IPR001610">
    <property type="entry name" value="PAC"/>
</dbReference>
<keyword evidence="4" id="KW-0597">Phosphoprotein</keyword>
<dbReference type="InterPro" id="IPR036890">
    <property type="entry name" value="HATPase_C_sf"/>
</dbReference>
<dbReference type="SUPFAM" id="SSF55874">
    <property type="entry name" value="ATPase domain of HSP90 chaperone/DNA topoisomerase II/histidine kinase"/>
    <property type="match status" value="1"/>
</dbReference>
<dbReference type="PROSITE" id="PS50110">
    <property type="entry name" value="RESPONSE_REGULATORY"/>
    <property type="match status" value="1"/>
</dbReference>
<feature type="modified residue" description="4-aspartylphosphate" evidence="4">
    <location>
        <position position="62"/>
    </location>
</feature>
<dbReference type="InterPro" id="IPR000014">
    <property type="entry name" value="PAS"/>
</dbReference>
<dbReference type="EMBL" id="FTNR01000019">
    <property type="protein sequence ID" value="SIS18214.1"/>
    <property type="molecule type" value="Genomic_DNA"/>
</dbReference>
<dbReference type="PANTHER" id="PTHR47429">
    <property type="entry name" value="PROTEIN TWIN LOV 1"/>
    <property type="match status" value="1"/>
</dbReference>
<evidence type="ECO:0000256" key="3">
    <source>
        <dbReference type="ARBA" id="ARBA00022991"/>
    </source>
</evidence>
<sequence length="743" mass="81916">MATRDDEQPIGVLVVTADRAAGDRLVDGLEASGIDRGVTVRSARNALECLREEDWIDCIVSDHSLPDIDGVALLQTIRARAPKLPFVLFTGEGNESVASDAIAAGVTDYLIKDPDIDQSESLSRVIIDAVAYYRRHAEIVDSDIQVRAVLDAAPDALLVVRNGTVAYANPRVRALLDGIDFGALPDDQPRGDSGIRPPTGTPLEEVLSVADDLTATTLAAVQRGEPSLDSYETDLRLENGTRLPVEVTAARTEWGGEPSAVVILRDVSERRTRQEDLALKTRAMDSAPIGIAIAESTTDVGDNPMVYVNDAFTAITGYDREEALGRDCRFLQGPETDEETVAAIGRAIGENETLTTEILNYRKDGTPFWNRLTVAPIDADGRDAPHYVGFQEDITYEHERQQELRRFRRAVESAGQAIFVTDLDGTITQINPAFEEITGYSREEAIGSTPKLLQSGQHDDDYYNDLWETILSGGIWDHEVVDELYYAHQTIAPLLDEDGEVGEFVAIQSDITARKEREQQLQMLDRVLRHNLRTELNVVEGHADAILNVGDEDVHQHATVITESTDALLETAERGRRITQLLSEPPQRRSGDIVLIVQRVIAGARTAHPDATIEADLPDEAMALMVEQIDEAITELVENAIVHNDADEPTVTVRVRAPCDEDSIRIDVIDTGPGIAAMERDVLKEVQEEGTLIHGSGLGLWHVYWLVRRSNGRLEFEDRNPRGTVVRLPSIAPRCLERANECY</sequence>
<feature type="domain" description="PAS" evidence="7">
    <location>
        <begin position="276"/>
        <end position="351"/>
    </location>
</feature>
<keyword evidence="2" id="KW-0288">FMN</keyword>
<feature type="domain" description="PAC" evidence="8">
    <location>
        <begin position="354"/>
        <end position="406"/>
    </location>
</feature>
<dbReference type="SMART" id="SM00091">
    <property type="entry name" value="PAS"/>
    <property type="match status" value="3"/>
</dbReference>
<evidence type="ECO:0000259" key="8">
    <source>
        <dbReference type="PROSITE" id="PS50113"/>
    </source>
</evidence>
<evidence type="ECO:0000259" key="7">
    <source>
        <dbReference type="PROSITE" id="PS50112"/>
    </source>
</evidence>
<feature type="domain" description="Response regulatory" evidence="6">
    <location>
        <begin position="11"/>
        <end position="127"/>
    </location>
</feature>
<protein>
    <submittedName>
        <fullName evidence="9">PAS domain S-box-containing protein</fullName>
    </submittedName>
</protein>
<dbReference type="AlphaFoldDB" id="A0A1N7H042"/>
<evidence type="ECO:0000259" key="5">
    <source>
        <dbReference type="PROSITE" id="PS50109"/>
    </source>
</evidence>
<dbReference type="Pfam" id="PF00989">
    <property type="entry name" value="PAS"/>
    <property type="match status" value="1"/>
</dbReference>
<dbReference type="STRING" id="308853.SAMN05421752_11940"/>
<evidence type="ECO:0000259" key="6">
    <source>
        <dbReference type="PROSITE" id="PS50110"/>
    </source>
</evidence>
<dbReference type="SMART" id="SM00387">
    <property type="entry name" value="HATPase_c"/>
    <property type="match status" value="1"/>
</dbReference>
<name>A0A1N7H042_9EURY</name>
<evidence type="ECO:0000313" key="9">
    <source>
        <dbReference type="EMBL" id="SIS18214.1"/>
    </source>
</evidence>
<dbReference type="GO" id="GO:0006355">
    <property type="term" value="P:regulation of DNA-templated transcription"/>
    <property type="evidence" value="ECO:0007669"/>
    <property type="project" value="InterPro"/>
</dbReference>
<dbReference type="InterPro" id="IPR001789">
    <property type="entry name" value="Sig_transdc_resp-reg_receiver"/>
</dbReference>
<dbReference type="PANTHER" id="PTHR47429:SF2">
    <property type="entry name" value="PROTEIN TWIN LOV 1"/>
    <property type="match status" value="1"/>
</dbReference>
<feature type="domain" description="PAC" evidence="8">
    <location>
        <begin position="229"/>
        <end position="279"/>
    </location>
</feature>
<dbReference type="InterPro" id="IPR011006">
    <property type="entry name" value="CheY-like_superfamily"/>
</dbReference>
<dbReference type="Pfam" id="PF02518">
    <property type="entry name" value="HATPase_c"/>
    <property type="match status" value="1"/>
</dbReference>
<dbReference type="CDD" id="cd00130">
    <property type="entry name" value="PAS"/>
    <property type="match status" value="2"/>
</dbReference>
<gene>
    <name evidence="9" type="ORF">SAMN05421752_11940</name>
</gene>